<dbReference type="AlphaFoldDB" id="A0A238GYP9"/>
<evidence type="ECO:0000313" key="2">
    <source>
        <dbReference type="Proteomes" id="UP000198460"/>
    </source>
</evidence>
<organism evidence="1 2">
    <name type="scientific">Burkholderia singularis</name>
    <dbReference type="NCBI Taxonomy" id="1503053"/>
    <lineage>
        <taxon>Bacteria</taxon>
        <taxon>Pseudomonadati</taxon>
        <taxon>Pseudomonadota</taxon>
        <taxon>Betaproteobacteria</taxon>
        <taxon>Burkholderiales</taxon>
        <taxon>Burkholderiaceae</taxon>
        <taxon>Burkholderia</taxon>
        <taxon>pseudomallei group</taxon>
    </lineage>
</organism>
<dbReference type="Proteomes" id="UP000198460">
    <property type="component" value="Unassembled WGS sequence"/>
</dbReference>
<name>A0A238GYP9_9BURK</name>
<accession>A0A238GYP9</accession>
<proteinExistence type="predicted"/>
<dbReference type="EMBL" id="FXAN01000013">
    <property type="protein sequence ID" value="SMF98119.1"/>
    <property type="molecule type" value="Genomic_DNA"/>
</dbReference>
<evidence type="ECO:0000313" key="1">
    <source>
        <dbReference type="EMBL" id="SMF98119.1"/>
    </source>
</evidence>
<reference evidence="1 2" key="1">
    <citation type="submission" date="2017-04" db="EMBL/GenBank/DDBJ databases">
        <authorList>
            <person name="Afonso C.L."/>
            <person name="Miller P.J."/>
            <person name="Scott M.A."/>
            <person name="Spackman E."/>
            <person name="Goraichik I."/>
            <person name="Dimitrov K.M."/>
            <person name="Suarez D.L."/>
            <person name="Swayne D.E."/>
        </authorList>
    </citation>
    <scope>NUCLEOTIDE SEQUENCE [LARGE SCALE GENOMIC DNA]</scope>
    <source>
        <strain evidence="1">LMG 28154</strain>
    </source>
</reference>
<protein>
    <submittedName>
        <fullName evidence="1">Uncharacterized protein</fullName>
    </submittedName>
</protein>
<gene>
    <name evidence="1" type="ORF">BSIN_1409</name>
</gene>
<sequence>MSCAENWQIVPNGLLRAMRRMVVRSPRVVAQAALYGKWRNLNA</sequence>